<feature type="region of interest" description="Disordered" evidence="1">
    <location>
        <begin position="335"/>
        <end position="356"/>
    </location>
</feature>
<name>A0A4Z1KP89_9HELO</name>
<dbReference type="PANTHER" id="PTHR39614:SF2">
    <property type="entry name" value="INTEGRAL MEMBRANE PROTEIN"/>
    <property type="match status" value="1"/>
</dbReference>
<feature type="transmembrane region" description="Helical" evidence="2">
    <location>
        <begin position="12"/>
        <end position="34"/>
    </location>
</feature>
<proteinExistence type="predicted"/>
<gene>
    <name evidence="4" type="ORF">BPOR_0332g00100</name>
</gene>
<dbReference type="AlphaFoldDB" id="A0A4Z1KP89"/>
<protein>
    <recommendedName>
        <fullName evidence="3">Rhodopsin domain-containing protein</fullName>
    </recommendedName>
</protein>
<keyword evidence="2" id="KW-1133">Transmembrane helix</keyword>
<dbReference type="InterPro" id="IPR049326">
    <property type="entry name" value="Rhodopsin_dom_fungi"/>
</dbReference>
<evidence type="ECO:0000259" key="3">
    <source>
        <dbReference type="Pfam" id="PF20684"/>
    </source>
</evidence>
<keyword evidence="2" id="KW-0812">Transmembrane</keyword>
<dbReference type="EMBL" id="PQXO01000331">
    <property type="protein sequence ID" value="TGO86132.1"/>
    <property type="molecule type" value="Genomic_DNA"/>
</dbReference>
<dbReference type="Pfam" id="PF20684">
    <property type="entry name" value="Fung_rhodopsin"/>
    <property type="match status" value="1"/>
</dbReference>
<dbReference type="Proteomes" id="UP000297280">
    <property type="component" value="Unassembled WGS sequence"/>
</dbReference>
<sequence>MAVVTADNHGPLLNVAMWIVMVPMIIIASTKIFTKYGTLRKLQIDDYLGLIAMLSSVGQCICTSEQIAHGLGQKQETVLQSELNCFYIAQYTGNIMYISAIFLTKLSSLYFFVCLTREGSKKRRLIHRSIVWIGTWNLISIIVIALQCQLPDPWVYEPGQCINVRAFWTINAVVDALTQVFIGLLPVYILNGLRMEDSKKRLTILLFSPNLLTLSLVILRIVYLYNTIDSTNYTWDSFNLALTTNLHSSFAIILSCIPFSKSIIDSLVVAPHIITDTTSGVLPSNRLKGAGRGKNNSYTKGSSHFLSGVASRTTTIVTATGGEAQELNEYISRAESQERMISGSTSPATSKAEWHS</sequence>
<evidence type="ECO:0000256" key="1">
    <source>
        <dbReference type="SAM" id="MobiDB-lite"/>
    </source>
</evidence>
<feature type="transmembrane region" description="Helical" evidence="2">
    <location>
        <begin position="88"/>
        <end position="113"/>
    </location>
</feature>
<feature type="transmembrane region" description="Helical" evidence="2">
    <location>
        <begin position="166"/>
        <end position="190"/>
    </location>
</feature>
<feature type="transmembrane region" description="Helical" evidence="2">
    <location>
        <begin position="46"/>
        <end position="68"/>
    </location>
</feature>
<accession>A0A4Z1KP89</accession>
<dbReference type="OrthoDB" id="3918601at2759"/>
<keyword evidence="2" id="KW-0472">Membrane</keyword>
<evidence type="ECO:0000256" key="2">
    <source>
        <dbReference type="SAM" id="Phobius"/>
    </source>
</evidence>
<reference evidence="4 5" key="1">
    <citation type="submission" date="2017-12" db="EMBL/GenBank/DDBJ databases">
        <title>Comparative genomics of Botrytis spp.</title>
        <authorList>
            <person name="Valero-Jimenez C.A."/>
            <person name="Tapia P."/>
            <person name="Veloso J."/>
            <person name="Silva-Moreno E."/>
            <person name="Staats M."/>
            <person name="Valdes J.H."/>
            <person name="Van Kan J.A.L."/>
        </authorList>
    </citation>
    <scope>NUCLEOTIDE SEQUENCE [LARGE SCALE GENOMIC DNA]</scope>
    <source>
        <strain evidence="4 5">MUCL3349</strain>
    </source>
</reference>
<feature type="transmembrane region" description="Helical" evidence="2">
    <location>
        <begin position="125"/>
        <end position="146"/>
    </location>
</feature>
<feature type="domain" description="Rhodopsin" evidence="3">
    <location>
        <begin position="31"/>
        <end position="264"/>
    </location>
</feature>
<comment type="caution">
    <text evidence="4">The sequence shown here is derived from an EMBL/GenBank/DDBJ whole genome shotgun (WGS) entry which is preliminary data.</text>
</comment>
<evidence type="ECO:0000313" key="5">
    <source>
        <dbReference type="Proteomes" id="UP000297280"/>
    </source>
</evidence>
<dbReference type="PANTHER" id="PTHR39614">
    <property type="entry name" value="INTEGRAL MEMBRANE PROTEIN"/>
    <property type="match status" value="1"/>
</dbReference>
<evidence type="ECO:0000313" key="4">
    <source>
        <dbReference type="EMBL" id="TGO86132.1"/>
    </source>
</evidence>
<keyword evidence="5" id="KW-1185">Reference proteome</keyword>
<organism evidence="4 5">
    <name type="scientific">Botrytis porri</name>
    <dbReference type="NCBI Taxonomy" id="87229"/>
    <lineage>
        <taxon>Eukaryota</taxon>
        <taxon>Fungi</taxon>
        <taxon>Dikarya</taxon>
        <taxon>Ascomycota</taxon>
        <taxon>Pezizomycotina</taxon>
        <taxon>Leotiomycetes</taxon>
        <taxon>Helotiales</taxon>
        <taxon>Sclerotiniaceae</taxon>
        <taxon>Botrytis</taxon>
    </lineage>
</organism>
<feature type="transmembrane region" description="Helical" evidence="2">
    <location>
        <begin position="202"/>
        <end position="225"/>
    </location>
</feature>